<keyword evidence="2" id="KW-0805">Transcription regulation</keyword>
<protein>
    <submittedName>
        <fullName evidence="6">LysR family transcriptional regulator</fullName>
    </submittedName>
</protein>
<dbReference type="PANTHER" id="PTHR30537">
    <property type="entry name" value="HTH-TYPE TRANSCRIPTIONAL REGULATOR"/>
    <property type="match status" value="1"/>
</dbReference>
<feature type="domain" description="HTH lysR-type" evidence="5">
    <location>
        <begin position="1"/>
        <end position="59"/>
    </location>
</feature>
<comment type="similarity">
    <text evidence="1">Belongs to the LysR transcriptional regulatory family.</text>
</comment>
<dbReference type="InterPro" id="IPR058163">
    <property type="entry name" value="LysR-type_TF_proteobact-type"/>
</dbReference>
<evidence type="ECO:0000313" key="6">
    <source>
        <dbReference type="EMBL" id="KAE8754139.1"/>
    </source>
</evidence>
<evidence type="ECO:0000259" key="5">
    <source>
        <dbReference type="PROSITE" id="PS50931"/>
    </source>
</evidence>
<evidence type="ECO:0000256" key="2">
    <source>
        <dbReference type="ARBA" id="ARBA00023015"/>
    </source>
</evidence>
<dbReference type="AlphaFoldDB" id="A0A6N6W1Z3"/>
<organism evidence="6 7">
    <name type="scientific">Paraburkholderia madseniana</name>
    <dbReference type="NCBI Taxonomy" id="2599607"/>
    <lineage>
        <taxon>Bacteria</taxon>
        <taxon>Pseudomonadati</taxon>
        <taxon>Pseudomonadota</taxon>
        <taxon>Betaproteobacteria</taxon>
        <taxon>Burkholderiales</taxon>
        <taxon>Burkholderiaceae</taxon>
        <taxon>Paraburkholderia</taxon>
    </lineage>
</organism>
<keyword evidence="4" id="KW-0804">Transcription</keyword>
<gene>
    <name evidence="6" type="ORF">FSO04_41365</name>
</gene>
<dbReference type="Pfam" id="PF00126">
    <property type="entry name" value="HTH_1"/>
    <property type="match status" value="1"/>
</dbReference>
<evidence type="ECO:0000256" key="1">
    <source>
        <dbReference type="ARBA" id="ARBA00009437"/>
    </source>
</evidence>
<dbReference type="InterPro" id="IPR005119">
    <property type="entry name" value="LysR_subst-bd"/>
</dbReference>
<dbReference type="InterPro" id="IPR000847">
    <property type="entry name" value="LysR_HTH_N"/>
</dbReference>
<dbReference type="Gene3D" id="1.10.10.10">
    <property type="entry name" value="Winged helix-like DNA-binding domain superfamily/Winged helix DNA-binding domain"/>
    <property type="match status" value="1"/>
</dbReference>
<dbReference type="SUPFAM" id="SSF53850">
    <property type="entry name" value="Periplasmic binding protein-like II"/>
    <property type="match status" value="1"/>
</dbReference>
<dbReference type="OrthoDB" id="8928056at2"/>
<evidence type="ECO:0000313" key="7">
    <source>
        <dbReference type="Proteomes" id="UP000463700"/>
    </source>
</evidence>
<dbReference type="GO" id="GO:0003677">
    <property type="term" value="F:DNA binding"/>
    <property type="evidence" value="ECO:0007669"/>
    <property type="project" value="UniProtKB-KW"/>
</dbReference>
<dbReference type="Proteomes" id="UP000463700">
    <property type="component" value="Unassembled WGS sequence"/>
</dbReference>
<comment type="caution">
    <text evidence="6">The sequence shown here is derived from an EMBL/GenBank/DDBJ whole genome shotgun (WGS) entry which is preliminary data.</text>
</comment>
<sequence>MDRLEGIKIFVRVVESGSFSAVARELGTGQPAISKQVAALEEHLGAQLLMRTSRSLSLTEAGRDFYESAVRLISDLEAAESRIGSGQVSPSGVVRVSAAPAFSRLYVVPQLPAFRVRYPKVVVESLVSERTINLVDEGVDLAIRNGALADSSLIARKISEFALVAVASADYLERRGVPKRPSDLDRHDGVFFVSRDGPRPWTFASRAGVVSHQAAASFRTNDGEEQRAAVLAGLGITQAPYWLFAADIRAGTVRRILRDCEPARIPISAVRPASRSLPSKVAVFVDFLAELLAEMDD</sequence>
<dbReference type="PANTHER" id="PTHR30537:SF80">
    <property type="entry name" value="TRANSCRIPTIONAL REGULATOR"/>
    <property type="match status" value="1"/>
</dbReference>
<evidence type="ECO:0000256" key="4">
    <source>
        <dbReference type="ARBA" id="ARBA00023163"/>
    </source>
</evidence>
<dbReference type="PROSITE" id="PS50931">
    <property type="entry name" value="HTH_LYSR"/>
    <property type="match status" value="1"/>
</dbReference>
<accession>A0A6N6W1Z3</accession>
<dbReference type="CDD" id="cd08422">
    <property type="entry name" value="PBP2_CrgA_like"/>
    <property type="match status" value="1"/>
</dbReference>
<dbReference type="InterPro" id="IPR036390">
    <property type="entry name" value="WH_DNA-bd_sf"/>
</dbReference>
<dbReference type="Pfam" id="PF03466">
    <property type="entry name" value="LysR_substrate"/>
    <property type="match status" value="1"/>
</dbReference>
<keyword evidence="3" id="KW-0238">DNA-binding</keyword>
<dbReference type="SUPFAM" id="SSF46785">
    <property type="entry name" value="Winged helix' DNA-binding domain"/>
    <property type="match status" value="1"/>
</dbReference>
<dbReference type="Gene3D" id="3.40.190.290">
    <property type="match status" value="1"/>
</dbReference>
<dbReference type="FunFam" id="1.10.10.10:FF:000001">
    <property type="entry name" value="LysR family transcriptional regulator"/>
    <property type="match status" value="1"/>
</dbReference>
<dbReference type="GO" id="GO:0003700">
    <property type="term" value="F:DNA-binding transcription factor activity"/>
    <property type="evidence" value="ECO:0007669"/>
    <property type="project" value="InterPro"/>
</dbReference>
<dbReference type="PRINTS" id="PR00039">
    <property type="entry name" value="HTHLYSR"/>
</dbReference>
<name>A0A6N6W1Z3_9BURK</name>
<dbReference type="EMBL" id="VOSW01000144">
    <property type="protein sequence ID" value="KAE8754139.1"/>
    <property type="molecule type" value="Genomic_DNA"/>
</dbReference>
<dbReference type="InterPro" id="IPR036388">
    <property type="entry name" value="WH-like_DNA-bd_sf"/>
</dbReference>
<proteinExistence type="inferred from homology"/>
<reference evidence="6 7" key="1">
    <citation type="journal article" date="2020" name="Int. J. Syst. Evol. Microbiol.">
        <title>Paraburkholderia madseniana sp. nov., a phenolic acid-degrading bacterium isolated from acidic forest soil.</title>
        <authorList>
            <person name="Wilhelm R.C."/>
            <person name="Murphy S.J.L."/>
            <person name="Feriancek N.M."/>
            <person name="Karasz D.C."/>
            <person name="DeRito C.M."/>
            <person name="Newman J.D."/>
            <person name="Buckley D.H."/>
        </authorList>
    </citation>
    <scope>NUCLEOTIDE SEQUENCE [LARGE SCALE GENOMIC DNA]</scope>
    <source>
        <strain evidence="6 7">RP11</strain>
    </source>
</reference>
<dbReference type="RefSeq" id="WP_154567160.1">
    <property type="nucleotide sequence ID" value="NZ_JAQQFQ010000047.1"/>
</dbReference>
<evidence type="ECO:0000256" key="3">
    <source>
        <dbReference type="ARBA" id="ARBA00023125"/>
    </source>
</evidence>